<reference evidence="1" key="1">
    <citation type="journal article" date="2015" name="Nature">
        <title>Complex archaea that bridge the gap between prokaryotes and eukaryotes.</title>
        <authorList>
            <person name="Spang A."/>
            <person name="Saw J.H."/>
            <person name="Jorgensen S.L."/>
            <person name="Zaremba-Niedzwiedzka K."/>
            <person name="Martijn J."/>
            <person name="Lind A.E."/>
            <person name="van Eijk R."/>
            <person name="Schleper C."/>
            <person name="Guy L."/>
            <person name="Ettema T.J."/>
        </authorList>
    </citation>
    <scope>NUCLEOTIDE SEQUENCE</scope>
</reference>
<sequence length="63" mass="7440">MTTERRENGEWWVIDPTGILDDMGPYRTKADAESDRRGVERFNRFENRPGFVTVDDRRPITPN</sequence>
<gene>
    <name evidence="1" type="ORF">LCGC14_1577440</name>
</gene>
<organism evidence="1">
    <name type="scientific">marine sediment metagenome</name>
    <dbReference type="NCBI Taxonomy" id="412755"/>
    <lineage>
        <taxon>unclassified sequences</taxon>
        <taxon>metagenomes</taxon>
        <taxon>ecological metagenomes</taxon>
    </lineage>
</organism>
<proteinExistence type="predicted"/>
<comment type="caution">
    <text evidence="1">The sequence shown here is derived from an EMBL/GenBank/DDBJ whole genome shotgun (WGS) entry which is preliminary data.</text>
</comment>
<dbReference type="AlphaFoldDB" id="A0A0F9LI24"/>
<accession>A0A0F9LI24</accession>
<evidence type="ECO:0000313" key="1">
    <source>
        <dbReference type="EMBL" id="KKM27170.1"/>
    </source>
</evidence>
<protein>
    <submittedName>
        <fullName evidence="1">Uncharacterized protein</fullName>
    </submittedName>
</protein>
<dbReference type="EMBL" id="LAZR01012374">
    <property type="protein sequence ID" value="KKM27170.1"/>
    <property type="molecule type" value="Genomic_DNA"/>
</dbReference>
<name>A0A0F9LI24_9ZZZZ</name>